<dbReference type="SMART" id="SM00271">
    <property type="entry name" value="DnaJ"/>
    <property type="match status" value="1"/>
</dbReference>
<dbReference type="SUPFAM" id="SSF46565">
    <property type="entry name" value="Chaperone J-domain"/>
    <property type="match status" value="1"/>
</dbReference>
<dbReference type="InterPro" id="IPR051938">
    <property type="entry name" value="Apopto_cytoskel_mod"/>
</dbReference>
<proteinExistence type="predicted"/>
<dbReference type="Proteomes" id="UP000887560">
    <property type="component" value="Unplaced"/>
</dbReference>
<name>A0A915NMC9_9BILA</name>
<evidence type="ECO:0000256" key="2">
    <source>
        <dbReference type="SAM" id="MobiDB-lite"/>
    </source>
</evidence>
<dbReference type="AlphaFoldDB" id="A0A915NMC9"/>
<sequence length="451" mass="49920">MLKIRCFNNRKATNLFTNAISIFVETFQVIPCCSRLYSTSKLNLFIGELINKRIGKIIFQRSFGTSGQKNLYEILEVSQNATQTELKSAFYKLSKRYHPDVSGSSDASNKKFVEISNAYETLKDEQKRREYDRQLRFGTSQERPSTGRETGQPPTWSTDFHPRPPFRNQEWEKEWKWQFGAESDRQRRRPFSPFDDIFGGPPPSGSSPFQRWQWDQEQKRRQWAEWEWGEEIERRKREEKELNECYICGILTHSYLIFISIDQHMDRGNYYIHHNIGYNYIVCMSFKVKLRLCLRVVGGLYVVELPVEVEPVPADVDGPVEAVDAGVAVGAPVGPVPVEVEPVSADVDGPVEAVDAGVAVGAPVGPVPVEVEPVPADVDGPVEAVDAGVAVGAPVGPVPVEVEPVPADVDGPVEAVDAGVAVGAPVGPVPVEVEPVSADVDGPVEAVDAGS</sequence>
<dbReference type="InterPro" id="IPR018253">
    <property type="entry name" value="DnaJ_domain_CS"/>
</dbReference>
<keyword evidence="1" id="KW-0143">Chaperone</keyword>
<dbReference type="PANTHER" id="PTHR44145">
    <property type="entry name" value="DNAJ HOMOLOG SUBFAMILY A MEMBER 3, MITOCHONDRIAL"/>
    <property type="match status" value="1"/>
</dbReference>
<dbReference type="CDD" id="cd06257">
    <property type="entry name" value="DnaJ"/>
    <property type="match status" value="1"/>
</dbReference>
<evidence type="ECO:0000259" key="3">
    <source>
        <dbReference type="PROSITE" id="PS50076"/>
    </source>
</evidence>
<feature type="domain" description="J" evidence="3">
    <location>
        <begin position="70"/>
        <end position="135"/>
    </location>
</feature>
<dbReference type="InterPro" id="IPR036869">
    <property type="entry name" value="J_dom_sf"/>
</dbReference>
<evidence type="ECO:0000313" key="4">
    <source>
        <dbReference type="Proteomes" id="UP000887560"/>
    </source>
</evidence>
<feature type="compositionally biased region" description="Polar residues" evidence="2">
    <location>
        <begin position="137"/>
        <end position="158"/>
    </location>
</feature>
<dbReference type="PRINTS" id="PR00625">
    <property type="entry name" value="JDOMAIN"/>
</dbReference>
<keyword evidence="4" id="KW-1185">Reference proteome</keyword>
<dbReference type="Gene3D" id="1.10.287.110">
    <property type="entry name" value="DnaJ domain"/>
    <property type="match status" value="1"/>
</dbReference>
<reference evidence="5" key="1">
    <citation type="submission" date="2022-11" db="UniProtKB">
        <authorList>
            <consortium name="WormBaseParasite"/>
        </authorList>
    </citation>
    <scope>IDENTIFICATION</scope>
</reference>
<dbReference type="Pfam" id="PF00226">
    <property type="entry name" value="DnaJ"/>
    <property type="match status" value="1"/>
</dbReference>
<dbReference type="WBParaSite" id="scf7180000418426.g2388">
    <property type="protein sequence ID" value="scf7180000418426.g2388"/>
    <property type="gene ID" value="scf7180000418426.g2388"/>
</dbReference>
<dbReference type="InterPro" id="IPR001623">
    <property type="entry name" value="DnaJ_domain"/>
</dbReference>
<feature type="region of interest" description="Disordered" evidence="2">
    <location>
        <begin position="130"/>
        <end position="163"/>
    </location>
</feature>
<protein>
    <submittedName>
        <fullName evidence="5">J domain-containing protein</fullName>
    </submittedName>
</protein>
<organism evidence="4 5">
    <name type="scientific">Meloidogyne floridensis</name>
    <dbReference type="NCBI Taxonomy" id="298350"/>
    <lineage>
        <taxon>Eukaryota</taxon>
        <taxon>Metazoa</taxon>
        <taxon>Ecdysozoa</taxon>
        <taxon>Nematoda</taxon>
        <taxon>Chromadorea</taxon>
        <taxon>Rhabditida</taxon>
        <taxon>Tylenchina</taxon>
        <taxon>Tylenchomorpha</taxon>
        <taxon>Tylenchoidea</taxon>
        <taxon>Meloidogynidae</taxon>
        <taxon>Meloidogyninae</taxon>
        <taxon>Meloidogyne</taxon>
    </lineage>
</organism>
<dbReference type="PROSITE" id="PS50076">
    <property type="entry name" value="DNAJ_2"/>
    <property type="match status" value="1"/>
</dbReference>
<dbReference type="PROSITE" id="PS00636">
    <property type="entry name" value="DNAJ_1"/>
    <property type="match status" value="1"/>
</dbReference>
<dbReference type="PANTHER" id="PTHR44145:SF3">
    <property type="entry name" value="DNAJ HOMOLOG SUBFAMILY A MEMBER 3, MITOCHONDRIAL"/>
    <property type="match status" value="1"/>
</dbReference>
<evidence type="ECO:0000313" key="5">
    <source>
        <dbReference type="WBParaSite" id="scf7180000418426.g2388"/>
    </source>
</evidence>
<evidence type="ECO:0000256" key="1">
    <source>
        <dbReference type="ARBA" id="ARBA00023186"/>
    </source>
</evidence>
<accession>A0A915NMC9</accession>